<comment type="similarity">
    <text evidence="2 7">Belongs to the SurE nucleotidase family.</text>
</comment>
<dbReference type="HAMAP" id="MF_00060">
    <property type="entry name" value="SurE"/>
    <property type="match status" value="1"/>
</dbReference>
<comment type="subcellular location">
    <subcellularLocation>
        <location evidence="7">Cytoplasm</location>
    </subcellularLocation>
</comment>
<keyword evidence="3 7" id="KW-0963">Cytoplasm</keyword>
<keyword evidence="5 7" id="KW-0547">Nucleotide-binding</keyword>
<dbReference type="InterPro" id="IPR002828">
    <property type="entry name" value="SurE-like_Pase/nucleotidase"/>
</dbReference>
<sequence length="263" mass="28193">MRVLVSNDDGVDAPGIRVLAERLGAVGQVTVVAPDRDRSGASNSLTLDAPIRALRMDKGYYRVAGTPTDCVHLALAGMLDYEPDIVVSGINNSANLGDDVIYSGTVSAAMEGRFLGLPAIAVSLVSQDHKGEHYESAAKAVLSLMERLLVDPLPADTILNVNVPDRPWGEIQGFEVTRLGKRHRSAPCIRQTDPRGKTIWWIGPAGDVDDAGPGTDFHAVRRGYISVTPIHVDLTRFQALEKVSTWVRALTDGMGDNTDGKAA</sequence>
<dbReference type="Pfam" id="PF01975">
    <property type="entry name" value="SurE"/>
    <property type="match status" value="1"/>
</dbReference>
<name>A0ABW8JCR5_9GAMM</name>
<evidence type="ECO:0000256" key="5">
    <source>
        <dbReference type="ARBA" id="ARBA00022741"/>
    </source>
</evidence>
<evidence type="ECO:0000256" key="2">
    <source>
        <dbReference type="ARBA" id="ARBA00011062"/>
    </source>
</evidence>
<dbReference type="PANTHER" id="PTHR30457:SF12">
    <property type="entry name" value="5'_3'-NUCLEOTIDASE SURE"/>
    <property type="match status" value="1"/>
</dbReference>
<comment type="catalytic activity">
    <reaction evidence="1 7">
        <text>a ribonucleoside 5'-phosphate + H2O = a ribonucleoside + phosphate</text>
        <dbReference type="Rhea" id="RHEA:12484"/>
        <dbReference type="ChEBI" id="CHEBI:15377"/>
        <dbReference type="ChEBI" id="CHEBI:18254"/>
        <dbReference type="ChEBI" id="CHEBI:43474"/>
        <dbReference type="ChEBI" id="CHEBI:58043"/>
        <dbReference type="EC" id="3.1.3.5"/>
    </reaction>
</comment>
<dbReference type="Proteomes" id="UP001620461">
    <property type="component" value="Unassembled WGS sequence"/>
</dbReference>
<feature type="domain" description="Survival protein SurE-like phosphatase/nucleotidase" evidence="8">
    <location>
        <begin position="3"/>
        <end position="184"/>
    </location>
</feature>
<evidence type="ECO:0000259" key="8">
    <source>
        <dbReference type="Pfam" id="PF01975"/>
    </source>
</evidence>
<reference evidence="9 10" key="1">
    <citation type="submission" date="2020-10" db="EMBL/GenBank/DDBJ databases">
        <title>Phylogeny of dyella-like bacteria.</title>
        <authorList>
            <person name="Fu J."/>
        </authorList>
    </citation>
    <scope>NUCLEOTIDE SEQUENCE [LARGE SCALE GENOMIC DNA]</scope>
    <source>
        <strain evidence="9 10">JP1</strain>
    </source>
</reference>
<keyword evidence="4 7" id="KW-0479">Metal-binding</keyword>
<feature type="binding site" evidence="7">
    <location>
        <position position="39"/>
    </location>
    <ligand>
        <name>a divalent metal cation</name>
        <dbReference type="ChEBI" id="CHEBI:60240"/>
    </ligand>
</feature>
<feature type="binding site" evidence="7">
    <location>
        <position position="9"/>
    </location>
    <ligand>
        <name>a divalent metal cation</name>
        <dbReference type="ChEBI" id="CHEBI:60240"/>
    </ligand>
</feature>
<protein>
    <recommendedName>
        <fullName evidence="7">5'-nucleotidase SurE</fullName>
        <ecNumber evidence="7">3.1.3.5</ecNumber>
    </recommendedName>
    <alternativeName>
        <fullName evidence="7">Nucleoside 5'-monophosphate phosphohydrolase</fullName>
    </alternativeName>
</protein>
<dbReference type="InterPro" id="IPR036523">
    <property type="entry name" value="SurE-like_sf"/>
</dbReference>
<feature type="binding site" evidence="7">
    <location>
        <position position="8"/>
    </location>
    <ligand>
        <name>a divalent metal cation</name>
        <dbReference type="ChEBI" id="CHEBI:60240"/>
    </ligand>
</feature>
<gene>
    <name evidence="7 9" type="primary">surE</name>
    <name evidence="9" type="ORF">ISP15_00795</name>
</gene>
<comment type="cofactor">
    <cofactor evidence="7">
        <name>a divalent metal cation</name>
        <dbReference type="ChEBI" id="CHEBI:60240"/>
    </cofactor>
    <text evidence="7">Binds 1 divalent metal cation per subunit.</text>
</comment>
<evidence type="ECO:0000256" key="3">
    <source>
        <dbReference type="ARBA" id="ARBA00022490"/>
    </source>
</evidence>
<dbReference type="RefSeq" id="WP_404544358.1">
    <property type="nucleotide sequence ID" value="NZ_JADIKJ010000001.1"/>
</dbReference>
<comment type="caution">
    <text evidence="9">The sequence shown here is derived from an EMBL/GenBank/DDBJ whole genome shotgun (WGS) entry which is preliminary data.</text>
</comment>
<evidence type="ECO:0000256" key="1">
    <source>
        <dbReference type="ARBA" id="ARBA00000815"/>
    </source>
</evidence>
<dbReference type="InterPro" id="IPR030048">
    <property type="entry name" value="SurE"/>
</dbReference>
<keyword evidence="10" id="KW-1185">Reference proteome</keyword>
<evidence type="ECO:0000313" key="10">
    <source>
        <dbReference type="Proteomes" id="UP001620461"/>
    </source>
</evidence>
<dbReference type="NCBIfam" id="NF001489">
    <property type="entry name" value="PRK00346.1-3"/>
    <property type="match status" value="1"/>
</dbReference>
<evidence type="ECO:0000256" key="4">
    <source>
        <dbReference type="ARBA" id="ARBA00022723"/>
    </source>
</evidence>
<feature type="binding site" evidence="7">
    <location>
        <position position="91"/>
    </location>
    <ligand>
        <name>a divalent metal cation</name>
        <dbReference type="ChEBI" id="CHEBI:60240"/>
    </ligand>
</feature>
<accession>A0ABW8JCR5</accession>
<keyword evidence="6 7" id="KW-0378">Hydrolase</keyword>
<dbReference type="EMBL" id="JADIKJ010000001">
    <property type="protein sequence ID" value="MFK2898872.1"/>
    <property type="molecule type" value="Genomic_DNA"/>
</dbReference>
<evidence type="ECO:0000256" key="6">
    <source>
        <dbReference type="ARBA" id="ARBA00022801"/>
    </source>
</evidence>
<comment type="function">
    <text evidence="7">Nucleotidase that shows phosphatase activity on nucleoside 5'-monophosphates.</text>
</comment>
<dbReference type="NCBIfam" id="TIGR00087">
    <property type="entry name" value="surE"/>
    <property type="match status" value="1"/>
</dbReference>
<dbReference type="PANTHER" id="PTHR30457">
    <property type="entry name" value="5'-NUCLEOTIDASE SURE"/>
    <property type="match status" value="1"/>
</dbReference>
<dbReference type="Gene3D" id="3.40.1210.10">
    <property type="entry name" value="Survival protein SurE-like phosphatase/nucleotidase"/>
    <property type="match status" value="1"/>
</dbReference>
<dbReference type="EC" id="3.1.3.5" evidence="7"/>
<evidence type="ECO:0000256" key="7">
    <source>
        <dbReference type="HAMAP-Rule" id="MF_00060"/>
    </source>
</evidence>
<dbReference type="NCBIfam" id="NF001490">
    <property type="entry name" value="PRK00346.1-4"/>
    <property type="match status" value="1"/>
</dbReference>
<dbReference type="SUPFAM" id="SSF64167">
    <property type="entry name" value="SurE-like"/>
    <property type="match status" value="1"/>
</dbReference>
<organism evidence="9 10">
    <name type="scientific">Dyella jejuensis</name>
    <dbReference type="NCBI Taxonomy" id="1432009"/>
    <lineage>
        <taxon>Bacteria</taxon>
        <taxon>Pseudomonadati</taxon>
        <taxon>Pseudomonadota</taxon>
        <taxon>Gammaproteobacteria</taxon>
        <taxon>Lysobacterales</taxon>
        <taxon>Rhodanobacteraceae</taxon>
        <taxon>Dyella</taxon>
    </lineage>
</organism>
<evidence type="ECO:0000313" key="9">
    <source>
        <dbReference type="EMBL" id="MFK2898872.1"/>
    </source>
</evidence>
<proteinExistence type="inferred from homology"/>